<protein>
    <submittedName>
        <fullName evidence="2">DUF1330 domain-containing protein</fullName>
    </submittedName>
</protein>
<evidence type="ECO:0000313" key="1">
    <source>
        <dbReference type="Proteomes" id="UP000036681"/>
    </source>
</evidence>
<keyword evidence="1" id="KW-1185">Reference proteome</keyword>
<dbReference type="AlphaFoldDB" id="A0A0M3IIJ5"/>
<proteinExistence type="predicted"/>
<accession>A0A0M3IIJ5</accession>
<organism evidence="1 2">
    <name type="scientific">Ascaris lumbricoides</name>
    <name type="common">Giant roundworm</name>
    <dbReference type="NCBI Taxonomy" id="6252"/>
    <lineage>
        <taxon>Eukaryota</taxon>
        <taxon>Metazoa</taxon>
        <taxon>Ecdysozoa</taxon>
        <taxon>Nematoda</taxon>
        <taxon>Chromadorea</taxon>
        <taxon>Rhabditida</taxon>
        <taxon>Spirurina</taxon>
        <taxon>Ascaridomorpha</taxon>
        <taxon>Ascaridoidea</taxon>
        <taxon>Ascarididae</taxon>
        <taxon>Ascaris</taxon>
    </lineage>
</organism>
<dbReference type="Proteomes" id="UP000036681">
    <property type="component" value="Unplaced"/>
</dbReference>
<sequence length="114" mass="12961">MYKCIDLRAHYPFTSLDTFSRPSSLLLHPDERDGLKDVSTIADFWKATDKYVELRDIAEKRYKPSFTQGLNIKSRTLGVVPLNRKPMRRRDKDIAAALLARDAVPVGPLPISFG</sequence>
<name>A0A0M3IIJ5_ASCLU</name>
<evidence type="ECO:0000313" key="2">
    <source>
        <dbReference type="WBParaSite" id="ALUE_0001837601-mRNA-1"/>
    </source>
</evidence>
<reference evidence="2" key="1">
    <citation type="submission" date="2017-02" db="UniProtKB">
        <authorList>
            <consortium name="WormBaseParasite"/>
        </authorList>
    </citation>
    <scope>IDENTIFICATION</scope>
</reference>
<dbReference type="WBParaSite" id="ALUE_0001837601-mRNA-1">
    <property type="protein sequence ID" value="ALUE_0001837601-mRNA-1"/>
    <property type="gene ID" value="ALUE_0001837601"/>
</dbReference>